<dbReference type="CDD" id="cd00030">
    <property type="entry name" value="C2"/>
    <property type="match status" value="1"/>
</dbReference>
<evidence type="ECO:0000256" key="1">
    <source>
        <dbReference type="SAM" id="MobiDB-lite"/>
    </source>
</evidence>
<evidence type="ECO:0000313" key="4">
    <source>
        <dbReference type="Proteomes" id="UP001362999"/>
    </source>
</evidence>
<feature type="region of interest" description="Disordered" evidence="1">
    <location>
        <begin position="33"/>
        <end position="57"/>
    </location>
</feature>
<dbReference type="EMBL" id="JAWWNJ010000119">
    <property type="protein sequence ID" value="KAK6988844.1"/>
    <property type="molecule type" value="Genomic_DNA"/>
</dbReference>
<dbReference type="SUPFAM" id="SSF49562">
    <property type="entry name" value="C2 domain (Calcium/lipid-binding domain, CaLB)"/>
    <property type="match status" value="1"/>
</dbReference>
<proteinExistence type="predicted"/>
<dbReference type="Gene3D" id="2.60.40.150">
    <property type="entry name" value="C2 domain"/>
    <property type="match status" value="1"/>
</dbReference>
<reference evidence="3 4" key="1">
    <citation type="journal article" date="2024" name="J Genomics">
        <title>Draft genome sequencing and assembly of Favolaschia claudopus CIRM-BRFM 2984 isolated from oak limbs.</title>
        <authorList>
            <person name="Navarro D."/>
            <person name="Drula E."/>
            <person name="Chaduli D."/>
            <person name="Cazenave R."/>
            <person name="Ahrendt S."/>
            <person name="Wang J."/>
            <person name="Lipzen A."/>
            <person name="Daum C."/>
            <person name="Barry K."/>
            <person name="Grigoriev I.V."/>
            <person name="Favel A."/>
            <person name="Rosso M.N."/>
            <person name="Martin F."/>
        </authorList>
    </citation>
    <scope>NUCLEOTIDE SEQUENCE [LARGE SCALE GENOMIC DNA]</scope>
    <source>
        <strain evidence="3 4">CIRM-BRFM 2984</strain>
    </source>
</reference>
<dbReference type="Proteomes" id="UP001362999">
    <property type="component" value="Unassembled WGS sequence"/>
</dbReference>
<comment type="caution">
    <text evidence="3">The sequence shown here is derived from an EMBL/GenBank/DDBJ whole genome shotgun (WGS) entry which is preliminary data.</text>
</comment>
<name>A0AAV9ZQS4_9AGAR</name>
<dbReference type="InterPro" id="IPR000008">
    <property type="entry name" value="C2_dom"/>
</dbReference>
<dbReference type="AlphaFoldDB" id="A0AAV9ZQS4"/>
<dbReference type="InterPro" id="IPR035892">
    <property type="entry name" value="C2_domain_sf"/>
</dbReference>
<dbReference type="Pfam" id="PF00168">
    <property type="entry name" value="C2"/>
    <property type="match status" value="1"/>
</dbReference>
<accession>A0AAV9ZQS4</accession>
<feature type="compositionally biased region" description="Gly residues" evidence="1">
    <location>
        <begin position="33"/>
        <end position="49"/>
    </location>
</feature>
<protein>
    <submittedName>
        <fullName evidence="3">Pleiotropic drug resistance ABC transporter protein</fullName>
    </submittedName>
</protein>
<evidence type="ECO:0000313" key="3">
    <source>
        <dbReference type="EMBL" id="KAK6988844.1"/>
    </source>
</evidence>
<gene>
    <name evidence="3" type="ORF">R3P38DRAFT_3290755</name>
</gene>
<keyword evidence="4" id="KW-1185">Reference proteome</keyword>
<dbReference type="SMART" id="SM00239">
    <property type="entry name" value="C2"/>
    <property type="match status" value="1"/>
</dbReference>
<evidence type="ECO:0000259" key="2">
    <source>
        <dbReference type="PROSITE" id="PS50004"/>
    </source>
</evidence>
<sequence length="671" mass="74880">MGLFLSLLTQVAPSFVSNMASFTNYLHGGMGGEGGQSTHGGGGSGGRGEGPTINHNHLYPSATHHVNVLDLPIVTENQSRVSGLSESGLYCSEMLPQRRGFPLYQPAPYRKLPTVYRENGVSIGDVGRVNDEGIFEFFFNVFLPEDHPINANRTPNRFVPMEQYDANSMDVTDREFEHGSHVSSSNIYKETGSLSQEQFPGGKLSFSCDGIAGAVLALPRGALMQKLERTSQLRKYVTQHAEGWYVYIRDGLGLELGNGDLCLITGHEKTKSWGMASFQDNHRKIKFDIVFKPDDGDQYRWFCVPGQKDLSKRQCYDDPSGPLNHTVFLHGWSISLGQPLLGRVFGTVTVKTASIEEFKAYLAKYSGFHVASSQGWLVLEWLFGTNKRGGSSSVSQHSRNVMLNDFPANSKICNPAQLINEFMLRKYPTATVALSHDDDWCTIFENKDTAMSALDFVQQIENLFVAKHEDDAAFLCPMDLPHKDSMLLTENSQVQLNDNDPCIIKTTITDTPEDVATSSSLTLVVHKAKTIEWHPGLLHRNRPPNLYVKIYHNGHRIFKTQALRRNFSPVWDSSLDFVSRASSEILLFRLFHSSIGPDLCLGEANASVQHLIEQSSSGQGVSLDINGRNGNFQLLFSLKATIPAQQAVVQMTPSRMQFIMKTFPRYFRKMF</sequence>
<dbReference type="PROSITE" id="PS50004">
    <property type="entry name" value="C2"/>
    <property type="match status" value="1"/>
</dbReference>
<feature type="domain" description="C2" evidence="2">
    <location>
        <begin position="500"/>
        <end position="621"/>
    </location>
</feature>
<organism evidence="3 4">
    <name type="scientific">Favolaschia claudopus</name>
    <dbReference type="NCBI Taxonomy" id="2862362"/>
    <lineage>
        <taxon>Eukaryota</taxon>
        <taxon>Fungi</taxon>
        <taxon>Dikarya</taxon>
        <taxon>Basidiomycota</taxon>
        <taxon>Agaricomycotina</taxon>
        <taxon>Agaricomycetes</taxon>
        <taxon>Agaricomycetidae</taxon>
        <taxon>Agaricales</taxon>
        <taxon>Marasmiineae</taxon>
        <taxon>Mycenaceae</taxon>
        <taxon>Favolaschia</taxon>
    </lineage>
</organism>